<organism evidence="4 5">
    <name type="scientific">Ginsengibacter hankyongi</name>
    <dbReference type="NCBI Taxonomy" id="2607284"/>
    <lineage>
        <taxon>Bacteria</taxon>
        <taxon>Pseudomonadati</taxon>
        <taxon>Bacteroidota</taxon>
        <taxon>Chitinophagia</taxon>
        <taxon>Chitinophagales</taxon>
        <taxon>Chitinophagaceae</taxon>
        <taxon>Ginsengibacter</taxon>
    </lineage>
</organism>
<dbReference type="SUPFAM" id="SSF90257">
    <property type="entry name" value="Myosin rod fragments"/>
    <property type="match status" value="1"/>
</dbReference>
<evidence type="ECO:0000259" key="3">
    <source>
        <dbReference type="Pfam" id="PF20703"/>
    </source>
</evidence>
<evidence type="ECO:0000256" key="1">
    <source>
        <dbReference type="SAM" id="Coils"/>
    </source>
</evidence>
<name>A0A5J5IJN0_9BACT</name>
<dbReference type="InterPro" id="IPR049052">
    <property type="entry name" value="nSTAND1"/>
</dbReference>
<evidence type="ECO:0000256" key="2">
    <source>
        <dbReference type="SAM" id="Phobius"/>
    </source>
</evidence>
<evidence type="ECO:0000313" key="5">
    <source>
        <dbReference type="Proteomes" id="UP000326903"/>
    </source>
</evidence>
<evidence type="ECO:0000313" key="4">
    <source>
        <dbReference type="EMBL" id="KAA9041260.1"/>
    </source>
</evidence>
<protein>
    <recommendedName>
        <fullName evidence="3">Novel STAND NTPase 1 domain-containing protein</fullName>
    </recommendedName>
</protein>
<keyword evidence="2" id="KW-0472">Membrane</keyword>
<dbReference type="Gene3D" id="3.40.50.300">
    <property type="entry name" value="P-loop containing nucleotide triphosphate hydrolases"/>
    <property type="match status" value="1"/>
</dbReference>
<dbReference type="RefSeq" id="WP_150413349.1">
    <property type="nucleotide sequence ID" value="NZ_VYQF01000001.1"/>
</dbReference>
<feature type="transmembrane region" description="Helical" evidence="2">
    <location>
        <begin position="425"/>
        <end position="443"/>
    </location>
</feature>
<accession>A0A5J5IJN0</accession>
<comment type="caution">
    <text evidence="4">The sequence shown here is derived from an EMBL/GenBank/DDBJ whole genome shotgun (WGS) entry which is preliminary data.</text>
</comment>
<dbReference type="Pfam" id="PF20703">
    <property type="entry name" value="nSTAND1"/>
    <property type="match status" value="1"/>
</dbReference>
<keyword evidence="2" id="KW-1133">Transmembrane helix</keyword>
<dbReference type="AlphaFoldDB" id="A0A5J5IJN0"/>
<proteinExistence type="predicted"/>
<dbReference type="EMBL" id="VYQF01000001">
    <property type="protein sequence ID" value="KAA9041260.1"/>
    <property type="molecule type" value="Genomic_DNA"/>
</dbReference>
<dbReference type="InterPro" id="IPR027417">
    <property type="entry name" value="P-loop_NTPase"/>
</dbReference>
<feature type="domain" description="Novel STAND NTPase 1" evidence="3">
    <location>
        <begin position="17"/>
        <end position="258"/>
    </location>
</feature>
<gene>
    <name evidence="4" type="ORF">FW778_04280</name>
</gene>
<keyword evidence="2" id="KW-0812">Transmembrane</keyword>
<feature type="coiled-coil region" evidence="1">
    <location>
        <begin position="574"/>
        <end position="622"/>
    </location>
</feature>
<dbReference type="Proteomes" id="UP000326903">
    <property type="component" value="Unassembled WGS sequence"/>
</dbReference>
<dbReference type="SUPFAM" id="SSF52540">
    <property type="entry name" value="P-loop containing nucleoside triphosphate hydrolases"/>
    <property type="match status" value="1"/>
</dbReference>
<keyword evidence="1" id="KW-0175">Coiled coil</keyword>
<reference evidence="4 5" key="1">
    <citation type="submission" date="2019-09" db="EMBL/GenBank/DDBJ databases">
        <title>Draft genome sequence of Ginsengibacter sp. BR5-29.</title>
        <authorList>
            <person name="Im W.-T."/>
        </authorList>
    </citation>
    <scope>NUCLEOTIDE SEQUENCE [LARGE SCALE GENOMIC DNA]</scope>
    <source>
        <strain evidence="4 5">BR5-29</strain>
    </source>
</reference>
<sequence>MPSTTIEPLQKPGASLFIGLQSYSEAQSDIFYGRDEEIDRLTNLVKANTLTIVFGKSGTGKTSLLNAGVFPRLRKNYCLPFRIRLEFSEDSPDLVTQIKNILKSEIDKYGFKVESYPKDETLWEYFHREQLWKSITPILIFDQFEEIFTLAKRSARFAGKELNNFWEELADLIENSIPEKLKEKFLNEKEQIDYRYSNQKIKILFSFREEFLPEFENITSKIPSIKYSRFRLMPMNGNQAYDVITKTWRENIDAVEANKIVGFFINEKDKNRSYDVMEIEPSLLSQVCSYIDKERIIEGSNKISSEFLNKYPKEIILRSIYDEVLAEANKAVNDNASNPVNEFAEDKLITDEGYRTRYGINEIDNSLLPGIEVLKRKYFLRDDGTTIELSHDVLTPLIKDDREKRRKEIALAAARARAKKRAVKIITASLIFSIVIAGVIWFFTTKKARRDKAEAEKETILIKQDITRDSIKLDSVKQRISLLSTDKNDTSKVSALLKQNILLDSTISNLDQKMKSLAAELTTNKNSFDSINNVLHQHFTDLEKLRSDKHNDSIAAENRYVELNTKFTQLNTTNAQLTTNYNSVKNDLDNSKSDYNTLRNKYDKLNSDYDLLNRNYNELKSSKAAPVQNDQPSVPVDNNKLQLNLYSSKNETIPNNLVIYLIPDVSANKKIIRDSKVYDNHFDFANLNKAQGVKKAIYGNDGYSFPDVAPGDYFIKICANYGPYKTVTKKAAGNETTPKMDYSEIVR</sequence>
<keyword evidence="5" id="KW-1185">Reference proteome</keyword>